<reference evidence="1 2" key="1">
    <citation type="submission" date="2019-02" db="EMBL/GenBank/DDBJ databases">
        <title>Deep-cultivation of Planctomycetes and their phenomic and genomic characterization uncovers novel biology.</title>
        <authorList>
            <person name="Wiegand S."/>
            <person name="Jogler M."/>
            <person name="Boedeker C."/>
            <person name="Pinto D."/>
            <person name="Vollmers J."/>
            <person name="Rivas-Marin E."/>
            <person name="Kohn T."/>
            <person name="Peeters S.H."/>
            <person name="Heuer A."/>
            <person name="Rast P."/>
            <person name="Oberbeckmann S."/>
            <person name="Bunk B."/>
            <person name="Jeske O."/>
            <person name="Meyerdierks A."/>
            <person name="Storesund J.E."/>
            <person name="Kallscheuer N."/>
            <person name="Luecker S."/>
            <person name="Lage O.M."/>
            <person name="Pohl T."/>
            <person name="Merkel B.J."/>
            <person name="Hornburger P."/>
            <person name="Mueller R.-W."/>
            <person name="Bruemmer F."/>
            <person name="Labrenz M."/>
            <person name="Spormann A.M."/>
            <person name="Op den Camp H."/>
            <person name="Overmann J."/>
            <person name="Amann R."/>
            <person name="Jetten M.S.M."/>
            <person name="Mascher T."/>
            <person name="Medema M.H."/>
            <person name="Devos D.P."/>
            <person name="Kaster A.-K."/>
            <person name="Ovreas L."/>
            <person name="Rohde M."/>
            <person name="Galperin M.Y."/>
            <person name="Jogler C."/>
        </authorList>
    </citation>
    <scope>NUCLEOTIDE SEQUENCE [LARGE SCALE GENOMIC DNA]</scope>
    <source>
        <strain evidence="1 2">V6</strain>
    </source>
</reference>
<proteinExistence type="predicted"/>
<protein>
    <submittedName>
        <fullName evidence="1">Uncharacterized protein</fullName>
    </submittedName>
</protein>
<evidence type="ECO:0000313" key="2">
    <source>
        <dbReference type="Proteomes" id="UP000320722"/>
    </source>
</evidence>
<sequence length="42" mass="4819">MSKCAEYSGYAANRYPLVTSYDENGGSPKFQNWNEFEVLPRV</sequence>
<gene>
    <name evidence="1" type="ORF">V6x_52430</name>
</gene>
<dbReference type="AlphaFoldDB" id="A0A517WJR6"/>
<evidence type="ECO:0000313" key="1">
    <source>
        <dbReference type="EMBL" id="QDU05506.1"/>
    </source>
</evidence>
<name>A0A517WJR6_9PLAN</name>
<dbReference type="Proteomes" id="UP000320722">
    <property type="component" value="Chromosome"/>
</dbReference>
<dbReference type="EMBL" id="CP036347">
    <property type="protein sequence ID" value="QDU05506.1"/>
    <property type="molecule type" value="Genomic_DNA"/>
</dbReference>
<accession>A0A517WJR6</accession>
<organism evidence="1 2">
    <name type="scientific">Gimesia chilikensis</name>
    <dbReference type="NCBI Taxonomy" id="2605989"/>
    <lineage>
        <taxon>Bacteria</taxon>
        <taxon>Pseudomonadati</taxon>
        <taxon>Planctomycetota</taxon>
        <taxon>Planctomycetia</taxon>
        <taxon>Planctomycetales</taxon>
        <taxon>Planctomycetaceae</taxon>
        <taxon>Gimesia</taxon>
    </lineage>
</organism>